<dbReference type="OrthoDB" id="2283132at2759"/>
<dbReference type="VEuPathDB" id="FungiDB:BCV72DRAFT_326581"/>
<evidence type="ECO:0000313" key="1">
    <source>
        <dbReference type="EMBL" id="ORE00692.1"/>
    </source>
</evidence>
<accession>A0A1X0QLR5</accession>
<name>A0A1X0QLR5_RHIZD</name>
<dbReference type="EMBL" id="KV922371">
    <property type="protein sequence ID" value="ORE00692.1"/>
    <property type="molecule type" value="Genomic_DNA"/>
</dbReference>
<organism evidence="1">
    <name type="scientific">Rhizopus microsporus var. microsporus</name>
    <dbReference type="NCBI Taxonomy" id="86635"/>
    <lineage>
        <taxon>Eukaryota</taxon>
        <taxon>Fungi</taxon>
        <taxon>Fungi incertae sedis</taxon>
        <taxon>Mucoromycota</taxon>
        <taxon>Mucoromycotina</taxon>
        <taxon>Mucoromycetes</taxon>
        <taxon>Mucorales</taxon>
        <taxon>Mucorineae</taxon>
        <taxon>Rhizopodaceae</taxon>
        <taxon>Rhizopus</taxon>
    </lineage>
</organism>
<feature type="non-terminal residue" evidence="1">
    <location>
        <position position="1"/>
    </location>
</feature>
<sequence>EKTKAKKLLAENSYNNYTEDQKTLFLYNLKIKFFSAAKSRRLAGISGRTAQTWAKNLKVDPDWNIYEKQTNKINRPRSQLQNEQKSHIISLYDEKPFATTDEDIESLIHAFEGFSLKRSAVNKFILHECNLSMKKLSRQPVVRNDTTRINNRYT</sequence>
<proteinExistence type="predicted"/>
<protein>
    <submittedName>
        <fullName evidence="1">Uncharacterized protein</fullName>
    </submittedName>
</protein>
<dbReference type="AlphaFoldDB" id="A0A1X0QLR5"/>
<gene>
    <name evidence="1" type="ORF">BCV72DRAFT_326581</name>
</gene>
<reference evidence="1" key="1">
    <citation type="journal article" date="2016" name="Proc. Natl. Acad. Sci. U.S.A.">
        <title>Lipid metabolic changes in an early divergent fungus govern the establishment of a mutualistic symbiosis with endobacteria.</title>
        <authorList>
            <person name="Lastovetsky O.A."/>
            <person name="Gaspar M.L."/>
            <person name="Mondo S.J."/>
            <person name="LaButti K.M."/>
            <person name="Sandor L."/>
            <person name="Grigoriev I.V."/>
            <person name="Henry S.A."/>
            <person name="Pawlowska T.E."/>
        </authorList>
    </citation>
    <scope>NUCLEOTIDE SEQUENCE [LARGE SCALE GENOMIC DNA]</scope>
    <source>
        <strain evidence="1">ATCC 52814</strain>
    </source>
</reference>
<dbReference type="Proteomes" id="UP000242414">
    <property type="component" value="Unassembled WGS sequence"/>
</dbReference>